<dbReference type="EMBL" id="CAJGYO010000012">
    <property type="protein sequence ID" value="CAD6261692.1"/>
    <property type="molecule type" value="Genomic_DNA"/>
</dbReference>
<keyword evidence="4" id="KW-0813">Transport</keyword>
<evidence type="ECO:0000313" key="19">
    <source>
        <dbReference type="Proteomes" id="UP000604825"/>
    </source>
</evidence>
<keyword evidence="7 15" id="KW-0378">Hydrolase</keyword>
<dbReference type="InterPro" id="IPR005078">
    <property type="entry name" value="Peptidase_C54"/>
</dbReference>
<evidence type="ECO:0000256" key="13">
    <source>
        <dbReference type="ARBA" id="ARBA00038724"/>
    </source>
</evidence>
<feature type="region of interest" description="Disordered" evidence="16">
    <location>
        <begin position="1"/>
        <end position="49"/>
    </location>
</feature>
<name>A0A811QYX1_9POAL</name>
<dbReference type="Gene3D" id="3.20.20.80">
    <property type="entry name" value="Glycosidases"/>
    <property type="match status" value="1"/>
</dbReference>
<comment type="catalytic activity">
    <reaction evidence="12">
        <text>[protein]-C-terminal L-amino acid-glycyl-phosphatidylethanolamide + H2O = [protein]-C-terminal L-amino acid-glycine + a 1,2-diacyl-sn-glycero-3-phosphoethanolamine</text>
        <dbReference type="Rhea" id="RHEA:67548"/>
        <dbReference type="Rhea" id="RHEA-COMP:17323"/>
        <dbReference type="Rhea" id="RHEA-COMP:17324"/>
        <dbReference type="ChEBI" id="CHEBI:15377"/>
        <dbReference type="ChEBI" id="CHEBI:64612"/>
        <dbReference type="ChEBI" id="CHEBI:172940"/>
        <dbReference type="ChEBI" id="CHEBI:172941"/>
    </reaction>
    <physiologicalReaction direction="left-to-right" evidence="12">
        <dbReference type="Rhea" id="RHEA:67549"/>
    </physiologicalReaction>
</comment>
<keyword evidence="10" id="KW-0072">Autophagy</keyword>
<keyword evidence="19" id="KW-1185">Reference proteome</keyword>
<comment type="similarity">
    <text evidence="3">Belongs to the peptidase C54 family.</text>
</comment>
<evidence type="ECO:0000256" key="14">
    <source>
        <dbReference type="ARBA" id="ARBA00045891"/>
    </source>
</evidence>
<evidence type="ECO:0000256" key="5">
    <source>
        <dbReference type="ARBA" id="ARBA00022490"/>
    </source>
</evidence>
<dbReference type="Pfam" id="PF03416">
    <property type="entry name" value="Peptidase_C54"/>
    <property type="match status" value="1"/>
</dbReference>
<dbReference type="GO" id="GO:0000045">
    <property type="term" value="P:autophagosome assembly"/>
    <property type="evidence" value="ECO:0007669"/>
    <property type="project" value="TreeGrafter"/>
</dbReference>
<comment type="caution">
    <text evidence="18">The sequence shown here is derived from an EMBL/GenBank/DDBJ whole genome shotgun (WGS) entry which is preliminary data.</text>
</comment>
<feature type="compositionally biased region" description="Polar residues" evidence="16">
    <location>
        <begin position="64"/>
        <end position="74"/>
    </location>
</feature>
<dbReference type="GO" id="GO:0034727">
    <property type="term" value="P:piecemeal microautophagy of the nucleus"/>
    <property type="evidence" value="ECO:0007669"/>
    <property type="project" value="TreeGrafter"/>
</dbReference>
<dbReference type="Pfam" id="PF00332">
    <property type="entry name" value="Glyco_hydro_17"/>
    <property type="match status" value="1"/>
</dbReference>
<evidence type="ECO:0000256" key="12">
    <source>
        <dbReference type="ARBA" id="ARBA00029362"/>
    </source>
</evidence>
<feature type="compositionally biased region" description="Basic and acidic residues" evidence="16">
    <location>
        <begin position="1"/>
        <end position="10"/>
    </location>
</feature>
<dbReference type="AlphaFoldDB" id="A0A811QYX1"/>
<dbReference type="InterPro" id="IPR012337">
    <property type="entry name" value="RNaseH-like_sf"/>
</dbReference>
<evidence type="ECO:0000256" key="6">
    <source>
        <dbReference type="ARBA" id="ARBA00022670"/>
    </source>
</evidence>
<comment type="function">
    <text evidence="14">Cysteine protease that plays a key role in autophagy by mediating both proteolytic activation and delipidation of ATG8 family proteins. The protease activity is required for proteolytic activation of ATG8 family proteins: cleaves the C-terminal amino acid of ATG8 proteins to reveal a C-terminal glycine. Exposure of the glycine at the C-terminus is essential for ATG8 proteins conjugation to phosphatidylethanolamine (PE) and insertion to membranes, which is necessary for autophagy. In addition to the protease activity, also mediates delipidation of PE-conjugated ATG8 proteins.</text>
</comment>
<dbReference type="GO" id="GO:0004197">
    <property type="term" value="F:cysteine-type endopeptidase activity"/>
    <property type="evidence" value="ECO:0007669"/>
    <property type="project" value="TreeGrafter"/>
</dbReference>
<dbReference type="SUPFAM" id="SSF53098">
    <property type="entry name" value="Ribonuclease H-like"/>
    <property type="match status" value="1"/>
</dbReference>
<dbReference type="OrthoDB" id="2960936at2759"/>
<evidence type="ECO:0000256" key="11">
    <source>
        <dbReference type="ARBA" id="ARBA00023295"/>
    </source>
</evidence>
<feature type="region of interest" description="Disordered" evidence="16">
    <location>
        <begin position="64"/>
        <end position="86"/>
    </location>
</feature>
<comment type="similarity">
    <text evidence="2">Belongs to the glycosyl hydrolase 17 family.</text>
</comment>
<evidence type="ECO:0000256" key="7">
    <source>
        <dbReference type="ARBA" id="ARBA00022801"/>
    </source>
</evidence>
<dbReference type="GO" id="GO:0015031">
    <property type="term" value="P:protein transport"/>
    <property type="evidence" value="ECO:0007669"/>
    <property type="project" value="UniProtKB-KW"/>
</dbReference>
<evidence type="ECO:0000256" key="2">
    <source>
        <dbReference type="ARBA" id="ARBA00008773"/>
    </source>
</evidence>
<dbReference type="GO" id="GO:0004553">
    <property type="term" value="F:hydrolase activity, hydrolyzing O-glycosyl compounds"/>
    <property type="evidence" value="ECO:0007669"/>
    <property type="project" value="InterPro"/>
</dbReference>
<evidence type="ECO:0000256" key="1">
    <source>
        <dbReference type="ARBA" id="ARBA00004496"/>
    </source>
</evidence>
<evidence type="ECO:0000259" key="17">
    <source>
        <dbReference type="Pfam" id="PF03416"/>
    </source>
</evidence>
<dbReference type="GO" id="GO:0005975">
    <property type="term" value="P:carbohydrate metabolic process"/>
    <property type="evidence" value="ECO:0007669"/>
    <property type="project" value="InterPro"/>
</dbReference>
<feature type="compositionally biased region" description="Low complexity" evidence="16">
    <location>
        <begin position="23"/>
        <end position="34"/>
    </location>
</feature>
<evidence type="ECO:0000256" key="16">
    <source>
        <dbReference type="SAM" id="MobiDB-lite"/>
    </source>
</evidence>
<keyword evidence="9" id="KW-0653">Protein transport</keyword>
<reference evidence="18" key="1">
    <citation type="submission" date="2020-10" db="EMBL/GenBank/DDBJ databases">
        <authorList>
            <person name="Han B."/>
            <person name="Lu T."/>
            <person name="Zhao Q."/>
            <person name="Huang X."/>
            <person name="Zhao Y."/>
        </authorList>
    </citation>
    <scope>NUCLEOTIDE SEQUENCE</scope>
</reference>
<evidence type="ECO:0000256" key="8">
    <source>
        <dbReference type="ARBA" id="ARBA00022807"/>
    </source>
</evidence>
<comment type="subcellular location">
    <subcellularLocation>
        <location evidence="1">Cytoplasm</location>
    </subcellularLocation>
</comment>
<evidence type="ECO:0000256" key="3">
    <source>
        <dbReference type="ARBA" id="ARBA00010958"/>
    </source>
</evidence>
<evidence type="ECO:0000256" key="15">
    <source>
        <dbReference type="RuleBase" id="RU004336"/>
    </source>
</evidence>
<organism evidence="18 19">
    <name type="scientific">Miscanthus lutarioriparius</name>
    <dbReference type="NCBI Taxonomy" id="422564"/>
    <lineage>
        <taxon>Eukaryota</taxon>
        <taxon>Viridiplantae</taxon>
        <taxon>Streptophyta</taxon>
        <taxon>Embryophyta</taxon>
        <taxon>Tracheophyta</taxon>
        <taxon>Spermatophyta</taxon>
        <taxon>Magnoliopsida</taxon>
        <taxon>Liliopsida</taxon>
        <taxon>Poales</taxon>
        <taxon>Poaceae</taxon>
        <taxon>PACMAD clade</taxon>
        <taxon>Panicoideae</taxon>
        <taxon>Andropogonodae</taxon>
        <taxon>Andropogoneae</taxon>
        <taxon>Saccharinae</taxon>
        <taxon>Miscanthus</taxon>
    </lineage>
</organism>
<dbReference type="GO" id="GO:0016485">
    <property type="term" value="P:protein processing"/>
    <property type="evidence" value="ECO:0007669"/>
    <property type="project" value="TreeGrafter"/>
</dbReference>
<dbReference type="SUPFAM" id="SSF51445">
    <property type="entry name" value="(Trans)glycosidases"/>
    <property type="match status" value="1"/>
</dbReference>
<accession>A0A811QYX1</accession>
<comment type="subunit">
    <text evidence="13">Interacts with ATG8.</text>
</comment>
<dbReference type="InterPro" id="IPR000490">
    <property type="entry name" value="Glyco_hydro_17"/>
</dbReference>
<dbReference type="InterPro" id="IPR017853">
    <property type="entry name" value="GH"/>
</dbReference>
<keyword evidence="11 15" id="KW-0326">Glycosidase</keyword>
<evidence type="ECO:0000256" key="9">
    <source>
        <dbReference type="ARBA" id="ARBA00022927"/>
    </source>
</evidence>
<feature type="domain" description="Peptidase C54 catalytic" evidence="17">
    <location>
        <begin position="143"/>
        <end position="431"/>
    </location>
</feature>
<dbReference type="GO" id="GO:0005737">
    <property type="term" value="C:cytoplasm"/>
    <property type="evidence" value="ECO:0007669"/>
    <property type="project" value="UniProtKB-SubCell"/>
</dbReference>
<dbReference type="GO" id="GO:0000423">
    <property type="term" value="P:mitophagy"/>
    <property type="evidence" value="ECO:0007669"/>
    <property type="project" value="TreeGrafter"/>
</dbReference>
<keyword evidence="5" id="KW-0963">Cytoplasm</keyword>
<evidence type="ECO:0000256" key="10">
    <source>
        <dbReference type="ARBA" id="ARBA00023006"/>
    </source>
</evidence>
<protein>
    <recommendedName>
        <fullName evidence="17">Peptidase C54 catalytic domain-containing protein</fullName>
    </recommendedName>
</protein>
<gene>
    <name evidence="18" type="ORF">NCGR_LOCUS45082</name>
</gene>
<dbReference type="PROSITE" id="PS00587">
    <property type="entry name" value="GLYCOSYL_HYDROL_F17"/>
    <property type="match status" value="1"/>
</dbReference>
<evidence type="ECO:0000256" key="4">
    <source>
        <dbReference type="ARBA" id="ARBA00022448"/>
    </source>
</evidence>
<dbReference type="PANTHER" id="PTHR22624:SF49">
    <property type="entry name" value="CYSTEINE PROTEASE"/>
    <property type="match status" value="1"/>
</dbReference>
<dbReference type="PANTHER" id="PTHR22624">
    <property type="entry name" value="CYSTEINE PROTEASE ATG4"/>
    <property type="match status" value="1"/>
</dbReference>
<dbReference type="GO" id="GO:0019786">
    <property type="term" value="F:protein-phosphatidylethanolamide deconjugating activity"/>
    <property type="evidence" value="ECO:0007669"/>
    <property type="project" value="InterPro"/>
</dbReference>
<dbReference type="Proteomes" id="UP000604825">
    <property type="component" value="Unassembled WGS sequence"/>
</dbReference>
<sequence>MTSLPEREEAPAPPPDSPREDTATAAAPASSSSGSEHKDDSGSRQPKASILSGVFTPSFAIYEGQQQDSSSSPACDTRSTKSSSGSYGWSRILRRFVGSSSMWRLLGCARVLTSSDVWFLGKCYKVSPEEEESGDSESDSGHAAFLEDFSSRIWITYRKGFDAISDSKLTSDVNWGCMVRSSQMLVAQALIFHHLGRSWRKPPEKPYNPDYIGVLHLFGDSEACAFSIHNLLQAGRNYGLAAGSWVGPYAMCRAWQTLIRTNREQADAVDGKENFPMALYVVSGDEDGERGGAPVVCIDVAAQLCSDFNKGHSTWSPILLLVPLVLGLDKINPRYIPLLKETFTFPQSLGILGGKPGTSTYIAGVQDDRALYLDPHDVQMTVDIAPENLEADTSSYHCSVVRDLSLEQIDPSLAIGFYCRDKDDFDDFCSRASELAEKANGAPLFTVVQSIEPSKQMYKQDDGLGCSGSSMGNDDLDGSGADAGGIGVNYGTRGTTLPAPADVARFLARDTIVDRVRLFDADPVLLQAFAGTGLAVDVTVPNGVVPRLVSLAFARRWVRDNVVPYAGATNISRLLVGNEVTTEANQTLLLALVPAMQNLNTALVAASLHGRVKVSTTHSLGLLTTTEQPSAARFRDGYDTAIVRPMLRFLRATGAPFMVNAYPFYGLTNDSSSSLDFALFRVNDGVMDQGSGLVYGNMLDAQLDAVHSAVRRLGFGDIDIVVSETGWPSAGEDWEVGVGVGADLARDYNKNAIRHLGSGVGTLFMPRGRAKYYAKKSSAETIESRVEQKRSRIEFDMRDIVADPGDRKPIDDFHHDIRDEARGAYLQIGPYRPAGHKFPKTKKDGLSMINDKGSVIERFLDIEHVSDTTSPSLKEALDTMLVVVSVAKCCGSTFDFFNYVTPIVNIVSASCKRKDQLLQSHHDKLVELLDSGAIFPRREKNQETSLARSGDTRWGLHHKTLARLMIMWSSVPEVLENISEDAIDGEKKTTSSGLIQRIKSFEFVFILHLMIKKLVELAKIYKDDFCDYDCIKLAGDLRIFIDEVRNDDNFDPCTDLGNLVEKMVETKRYTTFSLVYRLIELALILPVATAIVEKAFSAMNIIKTERRNKMNDDWLNSSMMCYIEWDLFASIENEKF</sequence>
<keyword evidence="8" id="KW-0788">Thiol protease</keyword>
<dbReference type="InterPro" id="IPR046792">
    <property type="entry name" value="Peptidase_C54_cat"/>
</dbReference>
<keyword evidence="6" id="KW-0645">Protease</keyword>
<proteinExistence type="inferred from homology"/>
<dbReference type="GO" id="GO:0035973">
    <property type="term" value="P:aggrephagy"/>
    <property type="evidence" value="ECO:0007669"/>
    <property type="project" value="TreeGrafter"/>
</dbReference>
<dbReference type="SUPFAM" id="SSF54001">
    <property type="entry name" value="Cysteine proteinases"/>
    <property type="match status" value="1"/>
</dbReference>
<dbReference type="InterPro" id="IPR038765">
    <property type="entry name" value="Papain-like_cys_pep_sf"/>
</dbReference>
<evidence type="ECO:0000313" key="18">
    <source>
        <dbReference type="EMBL" id="CAD6261692.1"/>
    </source>
</evidence>